<dbReference type="InterPro" id="IPR017871">
    <property type="entry name" value="ABC_transporter-like_CS"/>
</dbReference>
<dbReference type="GO" id="GO:0005886">
    <property type="term" value="C:plasma membrane"/>
    <property type="evidence" value="ECO:0007669"/>
    <property type="project" value="TreeGrafter"/>
</dbReference>
<evidence type="ECO:0000256" key="3">
    <source>
        <dbReference type="ARBA" id="ARBA00022741"/>
    </source>
</evidence>
<evidence type="ECO:0000256" key="4">
    <source>
        <dbReference type="ARBA" id="ARBA00022840"/>
    </source>
</evidence>
<comment type="similarity">
    <text evidence="1">Belongs to the ABC transporter superfamily.</text>
</comment>
<dbReference type="FunFam" id="3.40.50.300:FF:000421">
    <property type="entry name" value="Branched-chain amino acid ABC transporter ATP-binding protein"/>
    <property type="match status" value="1"/>
</dbReference>
<dbReference type="PANTHER" id="PTHR45772:SF9">
    <property type="entry name" value="CONSERVED COMPONENT OF ABC TRANSPORTER FOR NATURAL AMINO ACIDS"/>
    <property type="match status" value="1"/>
</dbReference>
<dbReference type="PANTHER" id="PTHR45772">
    <property type="entry name" value="CONSERVED COMPONENT OF ABC TRANSPORTER FOR NATURAL AMINO ACIDS-RELATED"/>
    <property type="match status" value="1"/>
</dbReference>
<dbReference type="InterPro" id="IPR027417">
    <property type="entry name" value="P-loop_NTPase"/>
</dbReference>
<gene>
    <name evidence="6" type="ORF">GCM10007036_36760</name>
</gene>
<keyword evidence="2" id="KW-0813">Transport</keyword>
<comment type="caution">
    <text evidence="6">The sequence shown here is derived from an EMBL/GenBank/DDBJ whole genome shotgun (WGS) entry which is preliminary data.</text>
</comment>
<dbReference type="InterPro" id="IPR032823">
    <property type="entry name" value="BCA_ABC_TP_C"/>
</dbReference>
<dbReference type="GO" id="GO:0005524">
    <property type="term" value="F:ATP binding"/>
    <property type="evidence" value="ECO:0007669"/>
    <property type="project" value="UniProtKB-KW"/>
</dbReference>
<dbReference type="Proteomes" id="UP000603912">
    <property type="component" value="Unassembled WGS sequence"/>
</dbReference>
<dbReference type="InterPro" id="IPR051120">
    <property type="entry name" value="ABC_AA/LPS_Transport"/>
</dbReference>
<name>A0A917I9G2_9HYPH</name>
<evidence type="ECO:0000313" key="7">
    <source>
        <dbReference type="Proteomes" id="UP000603912"/>
    </source>
</evidence>
<keyword evidence="7" id="KW-1185">Reference proteome</keyword>
<dbReference type="Gene3D" id="3.40.50.300">
    <property type="entry name" value="P-loop containing nucleotide triphosphate hydrolases"/>
    <property type="match status" value="1"/>
</dbReference>
<dbReference type="AlphaFoldDB" id="A0A917I9G2"/>
<dbReference type="GO" id="GO:0016887">
    <property type="term" value="F:ATP hydrolysis activity"/>
    <property type="evidence" value="ECO:0007669"/>
    <property type="project" value="InterPro"/>
</dbReference>
<dbReference type="Pfam" id="PF00005">
    <property type="entry name" value="ABC_tran"/>
    <property type="match status" value="1"/>
</dbReference>
<evidence type="ECO:0000256" key="2">
    <source>
        <dbReference type="ARBA" id="ARBA00022448"/>
    </source>
</evidence>
<feature type="domain" description="ABC transporter" evidence="5">
    <location>
        <begin position="6"/>
        <end position="247"/>
    </location>
</feature>
<dbReference type="Pfam" id="PF12399">
    <property type="entry name" value="BCA_ABC_TP_C"/>
    <property type="match status" value="1"/>
</dbReference>
<reference evidence="6" key="2">
    <citation type="submission" date="2020-09" db="EMBL/GenBank/DDBJ databases">
        <authorList>
            <person name="Sun Q."/>
            <person name="Zhou Y."/>
        </authorList>
    </citation>
    <scope>NUCLEOTIDE SEQUENCE</scope>
    <source>
        <strain evidence="6">CGMCC 1.12214</strain>
    </source>
</reference>
<dbReference type="SMART" id="SM00382">
    <property type="entry name" value="AAA"/>
    <property type="match status" value="1"/>
</dbReference>
<dbReference type="InterPro" id="IPR003439">
    <property type="entry name" value="ABC_transporter-like_ATP-bd"/>
</dbReference>
<keyword evidence="3" id="KW-0547">Nucleotide-binding</keyword>
<dbReference type="PROSITE" id="PS50893">
    <property type="entry name" value="ABC_TRANSPORTER_2"/>
    <property type="match status" value="1"/>
</dbReference>
<evidence type="ECO:0000256" key="1">
    <source>
        <dbReference type="ARBA" id="ARBA00005417"/>
    </source>
</evidence>
<dbReference type="InterPro" id="IPR003593">
    <property type="entry name" value="AAA+_ATPase"/>
</dbReference>
<dbReference type="PROSITE" id="PS00211">
    <property type="entry name" value="ABC_TRANSPORTER_1"/>
    <property type="match status" value="1"/>
</dbReference>
<dbReference type="RefSeq" id="WP_188519137.1">
    <property type="nucleotide sequence ID" value="NZ_BMES01000002.1"/>
</dbReference>
<protein>
    <submittedName>
        <fullName evidence="6">ABC transporter ATP-binding protein</fullName>
    </submittedName>
</protein>
<evidence type="ECO:0000259" key="5">
    <source>
        <dbReference type="PROSITE" id="PS50893"/>
    </source>
</evidence>
<proteinExistence type="inferred from homology"/>
<accession>A0A917I9G2</accession>
<sequence length="251" mass="26815">MTDAVLELRGVSKTFGPFKAVTDMSLSVLKGEIHALIGPNGAGKSTLLNMVAGGLPPSAGEILFAGRSIVGLPPHQIVHAGIARSFQITSIFPKLSVIENVRIALMARQGRCRSLFAPAAGVMQDDALALLEQVHMERDLDRPAGELAAGDRKRLEFAMALAGAPELMLLDEPTAGMSPEERSLVTAIIRKINATRGVTVLFTEHDIDMVFSTAHRITVMHQGSKLTEGEPAAVRANPRVRELYLGEAAHA</sequence>
<reference evidence="6" key="1">
    <citation type="journal article" date="2014" name="Int. J. Syst. Evol. Microbiol.">
        <title>Complete genome sequence of Corynebacterium casei LMG S-19264T (=DSM 44701T), isolated from a smear-ripened cheese.</title>
        <authorList>
            <consortium name="US DOE Joint Genome Institute (JGI-PGF)"/>
            <person name="Walter F."/>
            <person name="Albersmeier A."/>
            <person name="Kalinowski J."/>
            <person name="Ruckert C."/>
        </authorList>
    </citation>
    <scope>NUCLEOTIDE SEQUENCE</scope>
    <source>
        <strain evidence="6">CGMCC 1.12214</strain>
    </source>
</reference>
<dbReference type="CDD" id="cd03219">
    <property type="entry name" value="ABC_Mj1267_LivG_branched"/>
    <property type="match status" value="1"/>
</dbReference>
<dbReference type="SUPFAM" id="SSF52540">
    <property type="entry name" value="P-loop containing nucleoside triphosphate hydrolases"/>
    <property type="match status" value="1"/>
</dbReference>
<evidence type="ECO:0000313" key="6">
    <source>
        <dbReference type="EMBL" id="GGH27898.1"/>
    </source>
</evidence>
<keyword evidence="4 6" id="KW-0067">ATP-binding</keyword>
<dbReference type="EMBL" id="BMES01000002">
    <property type="protein sequence ID" value="GGH27898.1"/>
    <property type="molecule type" value="Genomic_DNA"/>
</dbReference>
<organism evidence="6 7">
    <name type="scientific">Alsobacter metallidurans</name>
    <dbReference type="NCBI Taxonomy" id="340221"/>
    <lineage>
        <taxon>Bacteria</taxon>
        <taxon>Pseudomonadati</taxon>
        <taxon>Pseudomonadota</taxon>
        <taxon>Alphaproteobacteria</taxon>
        <taxon>Hyphomicrobiales</taxon>
        <taxon>Alsobacteraceae</taxon>
        <taxon>Alsobacter</taxon>
    </lineage>
</organism>